<evidence type="ECO:0000313" key="2">
    <source>
        <dbReference type="Proteomes" id="UP001287356"/>
    </source>
</evidence>
<protein>
    <submittedName>
        <fullName evidence="1">Uncharacterized protein</fullName>
    </submittedName>
</protein>
<proteinExistence type="predicted"/>
<keyword evidence="2" id="KW-1185">Reference proteome</keyword>
<dbReference type="AlphaFoldDB" id="A0AAE0MX97"/>
<accession>A0AAE0MX97</accession>
<organism evidence="1 2">
    <name type="scientific">Lasiosphaeria ovina</name>
    <dbReference type="NCBI Taxonomy" id="92902"/>
    <lineage>
        <taxon>Eukaryota</taxon>
        <taxon>Fungi</taxon>
        <taxon>Dikarya</taxon>
        <taxon>Ascomycota</taxon>
        <taxon>Pezizomycotina</taxon>
        <taxon>Sordariomycetes</taxon>
        <taxon>Sordariomycetidae</taxon>
        <taxon>Sordariales</taxon>
        <taxon>Lasiosphaeriaceae</taxon>
        <taxon>Lasiosphaeria</taxon>
    </lineage>
</organism>
<reference evidence="1" key="2">
    <citation type="submission" date="2023-06" db="EMBL/GenBank/DDBJ databases">
        <authorList>
            <consortium name="Lawrence Berkeley National Laboratory"/>
            <person name="Haridas S."/>
            <person name="Hensen N."/>
            <person name="Bonometti L."/>
            <person name="Westerberg I."/>
            <person name="Brannstrom I.O."/>
            <person name="Guillou S."/>
            <person name="Cros-Aarteil S."/>
            <person name="Calhoun S."/>
            <person name="Kuo A."/>
            <person name="Mondo S."/>
            <person name="Pangilinan J."/>
            <person name="Riley R."/>
            <person name="Labutti K."/>
            <person name="Andreopoulos B."/>
            <person name="Lipzen A."/>
            <person name="Chen C."/>
            <person name="Yanf M."/>
            <person name="Daum C."/>
            <person name="Ng V."/>
            <person name="Clum A."/>
            <person name="Steindorff A."/>
            <person name="Ohm R."/>
            <person name="Martin F."/>
            <person name="Silar P."/>
            <person name="Natvig D."/>
            <person name="Lalanne C."/>
            <person name="Gautier V."/>
            <person name="Ament-Velasquez S.L."/>
            <person name="Kruys A."/>
            <person name="Hutchinson M.I."/>
            <person name="Powell A.J."/>
            <person name="Barry K."/>
            <person name="Miller A.N."/>
            <person name="Grigoriev I.V."/>
            <person name="Debuchy R."/>
            <person name="Gladieux P."/>
            <person name="Thoren M.H."/>
            <person name="Johannesson H."/>
        </authorList>
    </citation>
    <scope>NUCLEOTIDE SEQUENCE</scope>
    <source>
        <strain evidence="1">CBS 958.72</strain>
    </source>
</reference>
<dbReference type="Proteomes" id="UP001287356">
    <property type="component" value="Unassembled WGS sequence"/>
</dbReference>
<reference evidence="1" key="1">
    <citation type="journal article" date="2023" name="Mol. Phylogenet. Evol.">
        <title>Genome-scale phylogeny and comparative genomics of the fungal order Sordariales.</title>
        <authorList>
            <person name="Hensen N."/>
            <person name="Bonometti L."/>
            <person name="Westerberg I."/>
            <person name="Brannstrom I.O."/>
            <person name="Guillou S."/>
            <person name="Cros-Aarteil S."/>
            <person name="Calhoun S."/>
            <person name="Haridas S."/>
            <person name="Kuo A."/>
            <person name="Mondo S."/>
            <person name="Pangilinan J."/>
            <person name="Riley R."/>
            <person name="LaButti K."/>
            <person name="Andreopoulos B."/>
            <person name="Lipzen A."/>
            <person name="Chen C."/>
            <person name="Yan M."/>
            <person name="Daum C."/>
            <person name="Ng V."/>
            <person name="Clum A."/>
            <person name="Steindorff A."/>
            <person name="Ohm R.A."/>
            <person name="Martin F."/>
            <person name="Silar P."/>
            <person name="Natvig D.O."/>
            <person name="Lalanne C."/>
            <person name="Gautier V."/>
            <person name="Ament-Velasquez S.L."/>
            <person name="Kruys A."/>
            <person name="Hutchinson M.I."/>
            <person name="Powell A.J."/>
            <person name="Barry K."/>
            <person name="Miller A.N."/>
            <person name="Grigoriev I.V."/>
            <person name="Debuchy R."/>
            <person name="Gladieux P."/>
            <person name="Hiltunen Thoren M."/>
            <person name="Johannesson H."/>
        </authorList>
    </citation>
    <scope>NUCLEOTIDE SEQUENCE</scope>
    <source>
        <strain evidence="1">CBS 958.72</strain>
    </source>
</reference>
<comment type="caution">
    <text evidence="1">The sequence shown here is derived from an EMBL/GenBank/DDBJ whole genome shotgun (WGS) entry which is preliminary data.</text>
</comment>
<dbReference type="EMBL" id="JAULSN010000018">
    <property type="protein sequence ID" value="KAK3358317.1"/>
    <property type="molecule type" value="Genomic_DNA"/>
</dbReference>
<name>A0AAE0MX97_9PEZI</name>
<evidence type="ECO:0000313" key="1">
    <source>
        <dbReference type="EMBL" id="KAK3358317.1"/>
    </source>
</evidence>
<sequence>MRFSEHVTSPRMRNKTYNTAPLGRLGENFEIEMACATGCVVGRLRQMGVLECSAWQFGCQPKAHLRFHYMCLIPSHGRSVQVLAKQLHQMFFLESGSKQSANRIFDSLVSSGVRVRAEYLSVKIMQLPTVNPFQVVGNLGIGQQTGAVSGVLM</sequence>
<gene>
    <name evidence="1" type="ORF">B0T24DRAFT_135418</name>
</gene>